<evidence type="ECO:0000256" key="5">
    <source>
        <dbReference type="SAM" id="Coils"/>
    </source>
</evidence>
<dbReference type="Proteomes" id="UP000002494">
    <property type="component" value="Chromosome 8"/>
</dbReference>
<evidence type="ECO:0000256" key="3">
    <source>
        <dbReference type="ARBA" id="ARBA00022490"/>
    </source>
</evidence>
<evidence type="ECO:0000313" key="6">
    <source>
        <dbReference type="Ensembl" id="ENSRNOP00000112076.1"/>
    </source>
</evidence>
<dbReference type="SUPFAM" id="SSF69118">
    <property type="entry name" value="AhpD-like"/>
    <property type="match status" value="1"/>
</dbReference>
<dbReference type="GeneTree" id="ENSGT00950000183168"/>
<comment type="similarity">
    <text evidence="2">Belongs to the sestrin family.</text>
</comment>
<comment type="subcellular location">
    <subcellularLocation>
        <location evidence="1">Cytoplasm</location>
    </subcellularLocation>
</comment>
<sequence length="529" mass="60979">MNRGGSSASASANYLLCTNCRKVLRKDKRIRMSQPLTRGPSAFIPEKEVVQANTADERTNFLVEEYSTSGRLDNITQVMSLHTQYLESFLRSQFYMLRMDGPLPLPDRHYIAIMAAARHQCSYLINMHVDEFLKTGGIAEWLNGLEYVPQRLRNLNEINKLLAHRPWLITKEHIQKLVKTGENNWSLPELVHAVVLLAHYHALASFVYGSGINPERDPGIANGFRLISVSSFCVCDLANDNSIGNASLAGGNFGIVDSLGELEALMERMKRLQEDREDEETTPEEMSTRFEKEKKESLFVVPGETFHSFPHSGFLCVAMDILEFTLWSRLASNSESSLPLPLIPSAEMQDFEDDMIVTADVSRYIEDPGFGYEDFARRGEEHLPTFRAQDYTWENHGFSLVNRLYSDIGHLLDEKFRMVYNLTYNTMATHEDVDTTTLRRALFNYVHCMFGIRYDDYDYGEVNQLLERSLKVYIKTVTCYPERTTKRMYDSYWRQFTHSEKVHVNLLLMEARMQAELLYALRAITRHLT</sequence>
<keyword evidence="3" id="KW-0963">Cytoplasm</keyword>
<protein>
    <submittedName>
        <fullName evidence="6">Sestrin 3</fullName>
    </submittedName>
</protein>
<dbReference type="Ensembl" id="ENSRNOT00000124821.1">
    <property type="protein sequence ID" value="ENSRNOP00000112076.1"/>
    <property type="gene ID" value="ENSRNOG00000008173.7"/>
</dbReference>
<proteinExistence type="inferred from homology"/>
<comment type="catalytic activity">
    <reaction evidence="4">
        <text>a hydroperoxide + L-cysteinyl-[protein] = S-hydroxy-L-cysteinyl-[protein] + an alcohol</text>
        <dbReference type="Rhea" id="RHEA:67124"/>
        <dbReference type="Rhea" id="RHEA-COMP:10131"/>
        <dbReference type="Rhea" id="RHEA-COMP:17193"/>
        <dbReference type="ChEBI" id="CHEBI:29950"/>
        <dbReference type="ChEBI" id="CHEBI:30879"/>
        <dbReference type="ChEBI" id="CHEBI:35924"/>
        <dbReference type="ChEBI" id="CHEBI:61973"/>
    </reaction>
    <physiologicalReaction direction="left-to-right" evidence="4">
        <dbReference type="Rhea" id="RHEA:67125"/>
    </physiologicalReaction>
</comment>
<dbReference type="PANTHER" id="PTHR12474">
    <property type="entry name" value="P53 REGULATED PA26 NUCLEAR PROTEIN SESTRIN"/>
    <property type="match status" value="1"/>
</dbReference>
<reference evidence="6" key="2">
    <citation type="submission" date="2025-08" db="UniProtKB">
        <authorList>
            <consortium name="Ensembl"/>
        </authorList>
    </citation>
    <scope>IDENTIFICATION</scope>
    <source>
        <strain evidence="6">Brown Norway</strain>
    </source>
</reference>
<keyword evidence="7" id="KW-1185">Reference proteome</keyword>
<evidence type="ECO:0000256" key="2">
    <source>
        <dbReference type="ARBA" id="ARBA00008350"/>
    </source>
</evidence>
<dbReference type="InterPro" id="IPR029032">
    <property type="entry name" value="AhpD-like"/>
</dbReference>
<evidence type="ECO:0000313" key="7">
    <source>
        <dbReference type="Proteomes" id="UP000002494"/>
    </source>
</evidence>
<gene>
    <name evidence="6" type="primary">Sesn3</name>
</gene>
<dbReference type="InterPro" id="IPR006730">
    <property type="entry name" value="Sestrin"/>
</dbReference>
<dbReference type="PANTHER" id="PTHR12474:SF4">
    <property type="entry name" value="SESTRIN-3"/>
    <property type="match status" value="1"/>
</dbReference>
<dbReference type="Pfam" id="PF04636">
    <property type="entry name" value="PA26"/>
    <property type="match status" value="1"/>
</dbReference>
<evidence type="ECO:0000256" key="1">
    <source>
        <dbReference type="ARBA" id="ARBA00004496"/>
    </source>
</evidence>
<evidence type="ECO:0000256" key="4">
    <source>
        <dbReference type="ARBA" id="ARBA00049242"/>
    </source>
</evidence>
<reference evidence="6" key="1">
    <citation type="submission" date="2024-01" db="EMBL/GenBank/DDBJ databases">
        <title>GRCr8: a new rat reference genome assembly contstructed from accurate long reads and long range scaffolding.</title>
        <authorList>
            <person name="Doris P.A."/>
            <person name="Kalbfleisch T."/>
            <person name="Li K."/>
            <person name="Howe K."/>
            <person name="Wood J."/>
        </authorList>
    </citation>
    <scope>NUCLEOTIDE SEQUENCE [LARGE SCALE GENOMIC DNA]</scope>
    <source>
        <strain evidence="6">Brown Norway</strain>
    </source>
</reference>
<feature type="coiled-coil region" evidence="5">
    <location>
        <begin position="255"/>
        <end position="282"/>
    </location>
</feature>
<name>A0ABK0LZQ4_RAT</name>
<dbReference type="RGD" id="1309470">
    <property type="gene designation" value="Sesn3"/>
</dbReference>
<accession>A0ABK0LZQ4</accession>
<organism evidence="6 7">
    <name type="scientific">Rattus norvegicus</name>
    <name type="common">Rat</name>
    <dbReference type="NCBI Taxonomy" id="10116"/>
    <lineage>
        <taxon>Eukaryota</taxon>
        <taxon>Metazoa</taxon>
        <taxon>Chordata</taxon>
        <taxon>Craniata</taxon>
        <taxon>Vertebrata</taxon>
        <taxon>Euteleostomi</taxon>
        <taxon>Mammalia</taxon>
        <taxon>Eutheria</taxon>
        <taxon>Euarchontoglires</taxon>
        <taxon>Glires</taxon>
        <taxon>Rodentia</taxon>
        <taxon>Myomorpha</taxon>
        <taxon>Muroidea</taxon>
        <taxon>Muridae</taxon>
        <taxon>Murinae</taxon>
        <taxon>Rattus</taxon>
    </lineage>
</organism>
<dbReference type="Gene3D" id="1.20.1290.10">
    <property type="entry name" value="AhpD-like"/>
    <property type="match status" value="1"/>
</dbReference>
<keyword evidence="5" id="KW-0175">Coiled coil</keyword>
<reference evidence="6" key="3">
    <citation type="submission" date="2025-09" db="UniProtKB">
        <authorList>
            <consortium name="Ensembl"/>
        </authorList>
    </citation>
    <scope>IDENTIFICATION</scope>
    <source>
        <strain evidence="6">Brown Norway</strain>
    </source>
</reference>